<reference evidence="3 4" key="1">
    <citation type="submission" date="2020-04" db="EMBL/GenBank/DDBJ databases">
        <authorList>
            <person name="De Canck E."/>
        </authorList>
    </citation>
    <scope>NUCLEOTIDE SEQUENCE [LARGE SCALE GENOMIC DNA]</scope>
    <source>
        <strain evidence="3 4">LMG 29542</strain>
    </source>
</reference>
<proteinExistence type="predicted"/>
<evidence type="ECO:0000256" key="1">
    <source>
        <dbReference type="SAM" id="MobiDB-lite"/>
    </source>
</evidence>
<feature type="region of interest" description="Disordered" evidence="1">
    <location>
        <begin position="26"/>
        <end position="61"/>
    </location>
</feature>
<feature type="signal peptide" evidence="2">
    <location>
        <begin position="1"/>
        <end position="25"/>
    </location>
</feature>
<organism evidence="3 4">
    <name type="scientific">Paraburkholderia humisilvae</name>
    <dbReference type="NCBI Taxonomy" id="627669"/>
    <lineage>
        <taxon>Bacteria</taxon>
        <taxon>Pseudomonadati</taxon>
        <taxon>Pseudomonadota</taxon>
        <taxon>Betaproteobacteria</taxon>
        <taxon>Burkholderiales</taxon>
        <taxon>Burkholderiaceae</taxon>
        <taxon>Paraburkholderia</taxon>
    </lineage>
</organism>
<dbReference type="Proteomes" id="UP000494363">
    <property type="component" value="Unassembled WGS sequence"/>
</dbReference>
<dbReference type="AlphaFoldDB" id="A0A6J5D3S8"/>
<protein>
    <submittedName>
        <fullName evidence="3">Uncharacterized protein</fullName>
    </submittedName>
</protein>
<sequence>MRRLVLITTSVAALLLTGVFTSASAQSTSAQPSDAQPMSAGVSASSSGGSGEGPGMAGMTASGTHRTGWPWYSYGNNSMNCVGPISFCNVYFGGG</sequence>
<feature type="chain" id="PRO_5026763281" evidence="2">
    <location>
        <begin position="26"/>
        <end position="95"/>
    </location>
</feature>
<keyword evidence="2" id="KW-0732">Signal</keyword>
<accession>A0A6J5D3S8</accession>
<gene>
    <name evidence="3" type="ORF">LMG29542_00715</name>
</gene>
<keyword evidence="4" id="KW-1185">Reference proteome</keyword>
<name>A0A6J5D3S8_9BURK</name>
<evidence type="ECO:0000256" key="2">
    <source>
        <dbReference type="SAM" id="SignalP"/>
    </source>
</evidence>
<dbReference type="EMBL" id="CADIKH010000003">
    <property type="protein sequence ID" value="CAB3748593.1"/>
    <property type="molecule type" value="Genomic_DNA"/>
</dbReference>
<evidence type="ECO:0000313" key="4">
    <source>
        <dbReference type="Proteomes" id="UP000494363"/>
    </source>
</evidence>
<evidence type="ECO:0000313" key="3">
    <source>
        <dbReference type="EMBL" id="CAB3748593.1"/>
    </source>
</evidence>
<dbReference type="RefSeq" id="WP_175225078.1">
    <property type="nucleotide sequence ID" value="NZ_CADIKH010000003.1"/>
</dbReference>
<feature type="compositionally biased region" description="Low complexity" evidence="1">
    <location>
        <begin position="26"/>
        <end position="47"/>
    </location>
</feature>